<evidence type="ECO:0000256" key="7">
    <source>
        <dbReference type="SAM" id="MobiDB-lite"/>
    </source>
</evidence>
<comment type="caution">
    <text evidence="12">The sequence shown here is derived from an EMBL/GenBank/DDBJ whole genome shotgun (WGS) entry which is preliminary data.</text>
</comment>
<keyword evidence="5 8" id="KW-1133">Transmembrane helix</keyword>
<feature type="transmembrane region" description="Helical" evidence="8">
    <location>
        <begin position="113"/>
        <end position="136"/>
    </location>
</feature>
<dbReference type="OrthoDB" id="6075923at2759"/>
<feature type="transmembrane region" description="Helical" evidence="8">
    <location>
        <begin position="472"/>
        <end position="491"/>
    </location>
</feature>
<dbReference type="GO" id="GO:0005415">
    <property type="term" value="F:nucleoside:sodium symporter activity"/>
    <property type="evidence" value="ECO:0007669"/>
    <property type="project" value="TreeGrafter"/>
</dbReference>
<dbReference type="Pfam" id="PF01773">
    <property type="entry name" value="Nucleos_tra2_N"/>
    <property type="match status" value="1"/>
</dbReference>
<feature type="region of interest" description="Disordered" evidence="7">
    <location>
        <begin position="27"/>
        <end position="47"/>
    </location>
</feature>
<dbReference type="EMBL" id="JAIZAY010000017">
    <property type="protein sequence ID" value="KAJ8025985.1"/>
    <property type="molecule type" value="Genomic_DNA"/>
</dbReference>
<protein>
    <submittedName>
        <fullName evidence="12">Solute carrier family 28 member 3</fullName>
    </submittedName>
</protein>
<feature type="transmembrane region" description="Helical" evidence="8">
    <location>
        <begin position="351"/>
        <end position="371"/>
    </location>
</feature>
<reference evidence="12" key="1">
    <citation type="submission" date="2021-10" db="EMBL/GenBank/DDBJ databases">
        <title>Tropical sea cucumber genome reveals ecological adaptation and Cuvierian tubules defense mechanism.</title>
        <authorList>
            <person name="Chen T."/>
        </authorList>
    </citation>
    <scope>NUCLEOTIDE SEQUENCE</scope>
    <source>
        <strain evidence="12">Nanhai2018</strain>
        <tissue evidence="12">Muscle</tissue>
    </source>
</reference>
<dbReference type="AlphaFoldDB" id="A0A9Q1BGU0"/>
<feature type="transmembrane region" description="Helical" evidence="8">
    <location>
        <begin position="214"/>
        <end position="233"/>
    </location>
</feature>
<sequence>MSSTANDEFDKKFYTKLDLYEKEEIRGVPSRKDETPRSSLDKGGDECTNNVDKEAGYDIHGNAFTKTVERMERYMGIFYNVHKDQFWLFVKMFLLVIYLGFLFYVMFLNFKRALPLVVMTTSLASYLFLGWTLTNWGSCIQEKLIHPTKNFVNRHQTAFSVFVKFFMVVSVVSVMASSGVFTLIIYEPIRLVSIVGLLSLLVISFLGSKQPSRINWQTVAWGLYLQVMFAIFILRTDVGFHSFKWIGAEIEAFLNYALVGANFVFGPEPLTSHFFLFAVLPVVIFSSAVFALLFYCGVMQKMIQMLAWPMQHTMAVSGVEAFSAAANVFLGMNLVPLCIKPYLTDMTVSELHSLMVGGFATIAGGVLAAYVNMGISAAHLLSASIISAPAALVTAKMFYPETECPKTAKDAVVKVDSVIKETNAFEAFCNGAIDGTKVCAFIIGNLVAFVSLLAFLDSSISWLGHMADIEDMSFTLLCSYLLYPFAILLGVNGSEDCLKVAGLIGTKTFLNEFVAYSELSDYIKEGAMQPRSVVISTYALCGFSNVGAIGIMIGSLASLAPERLHDVSRIGVRSLIAGIVACQMTACLAGVLYDETRQHFITEQNVTGMVEGAPTDGSLVTIPTTFDLSLTDILSSSFG</sequence>
<dbReference type="GO" id="GO:0005886">
    <property type="term" value="C:plasma membrane"/>
    <property type="evidence" value="ECO:0007669"/>
    <property type="project" value="UniProtKB-SubCell"/>
</dbReference>
<feature type="domain" description="Concentrative nucleoside transporter C-terminal" evidence="10">
    <location>
        <begin position="379"/>
        <end position="590"/>
    </location>
</feature>
<proteinExistence type="inferred from homology"/>
<keyword evidence="6 8" id="KW-0472">Membrane</keyword>
<evidence type="ECO:0000256" key="6">
    <source>
        <dbReference type="ARBA" id="ARBA00023136"/>
    </source>
</evidence>
<evidence type="ECO:0000256" key="2">
    <source>
        <dbReference type="ARBA" id="ARBA00009033"/>
    </source>
</evidence>
<evidence type="ECO:0000259" key="11">
    <source>
        <dbReference type="Pfam" id="PF07670"/>
    </source>
</evidence>
<dbReference type="Proteomes" id="UP001152320">
    <property type="component" value="Chromosome 17"/>
</dbReference>
<name>A0A9Q1BGU0_HOLLE</name>
<comment type="subcellular location">
    <subcellularLocation>
        <location evidence="1">Cell membrane</location>
        <topology evidence="1">Multi-pass membrane protein</topology>
    </subcellularLocation>
</comment>
<dbReference type="InterPro" id="IPR011642">
    <property type="entry name" value="Gate_dom"/>
</dbReference>
<evidence type="ECO:0000256" key="1">
    <source>
        <dbReference type="ARBA" id="ARBA00004651"/>
    </source>
</evidence>
<feature type="transmembrane region" description="Helical" evidence="8">
    <location>
        <begin position="86"/>
        <end position="107"/>
    </location>
</feature>
<dbReference type="InterPro" id="IPR002668">
    <property type="entry name" value="CNT_N_dom"/>
</dbReference>
<comment type="similarity">
    <text evidence="2">Belongs to the concentrative nucleoside transporter (CNT) (TC 2.A.41) family.</text>
</comment>
<dbReference type="PANTHER" id="PTHR10590:SF4">
    <property type="entry name" value="SOLUTE CARRIER FAMILY 28 MEMBER 3"/>
    <property type="match status" value="1"/>
</dbReference>
<feature type="transmembrane region" description="Helical" evidence="8">
    <location>
        <begin position="274"/>
        <end position="295"/>
    </location>
</feature>
<dbReference type="Pfam" id="PF07662">
    <property type="entry name" value="Nucleos_tra2_C"/>
    <property type="match status" value="1"/>
</dbReference>
<feature type="domain" description="Concentrative nucleoside transporter N-terminal" evidence="9">
    <location>
        <begin position="195"/>
        <end position="267"/>
    </location>
</feature>
<feature type="domain" description="Nucleoside transporter/FeoB GTPase Gate" evidence="11">
    <location>
        <begin position="277"/>
        <end position="374"/>
    </location>
</feature>
<feature type="transmembrane region" description="Helical" evidence="8">
    <location>
        <begin position="157"/>
        <end position="185"/>
    </location>
</feature>
<evidence type="ECO:0000313" key="12">
    <source>
        <dbReference type="EMBL" id="KAJ8025985.1"/>
    </source>
</evidence>
<dbReference type="InterPro" id="IPR011657">
    <property type="entry name" value="CNT_C_dom"/>
</dbReference>
<dbReference type="InterPro" id="IPR008276">
    <property type="entry name" value="C_nuclsd_transpt"/>
</dbReference>
<feature type="transmembrane region" description="Helical" evidence="8">
    <location>
        <begin position="191"/>
        <end position="207"/>
    </location>
</feature>
<feature type="transmembrane region" description="Helical" evidence="8">
    <location>
        <begin position="538"/>
        <end position="560"/>
    </location>
</feature>
<evidence type="ECO:0000256" key="8">
    <source>
        <dbReference type="SAM" id="Phobius"/>
    </source>
</evidence>
<accession>A0A9Q1BGU0</accession>
<feature type="transmembrane region" description="Helical" evidence="8">
    <location>
        <begin position="438"/>
        <end position="460"/>
    </location>
</feature>
<evidence type="ECO:0000256" key="5">
    <source>
        <dbReference type="ARBA" id="ARBA00022989"/>
    </source>
</evidence>
<gene>
    <name evidence="12" type="ORF">HOLleu_33700</name>
</gene>
<dbReference type="PANTHER" id="PTHR10590">
    <property type="entry name" value="SODIUM/NUCLEOSIDE COTRANSPORTER"/>
    <property type="match status" value="1"/>
</dbReference>
<evidence type="ECO:0000259" key="10">
    <source>
        <dbReference type="Pfam" id="PF07662"/>
    </source>
</evidence>
<evidence type="ECO:0000259" key="9">
    <source>
        <dbReference type="Pfam" id="PF01773"/>
    </source>
</evidence>
<organism evidence="12 13">
    <name type="scientific">Holothuria leucospilota</name>
    <name type="common">Black long sea cucumber</name>
    <name type="synonym">Mertensiothuria leucospilota</name>
    <dbReference type="NCBI Taxonomy" id="206669"/>
    <lineage>
        <taxon>Eukaryota</taxon>
        <taxon>Metazoa</taxon>
        <taxon>Echinodermata</taxon>
        <taxon>Eleutherozoa</taxon>
        <taxon>Echinozoa</taxon>
        <taxon>Holothuroidea</taxon>
        <taxon>Aspidochirotacea</taxon>
        <taxon>Aspidochirotida</taxon>
        <taxon>Holothuriidae</taxon>
        <taxon>Holothuria</taxon>
    </lineage>
</organism>
<dbReference type="Pfam" id="PF07670">
    <property type="entry name" value="Gate"/>
    <property type="match status" value="1"/>
</dbReference>
<feature type="transmembrane region" description="Helical" evidence="8">
    <location>
        <begin position="572"/>
        <end position="593"/>
    </location>
</feature>
<evidence type="ECO:0000313" key="13">
    <source>
        <dbReference type="Proteomes" id="UP001152320"/>
    </source>
</evidence>
<feature type="transmembrane region" description="Helical" evidence="8">
    <location>
        <begin position="315"/>
        <end position="339"/>
    </location>
</feature>
<keyword evidence="13" id="KW-1185">Reference proteome</keyword>
<keyword evidence="3" id="KW-1003">Cell membrane</keyword>
<evidence type="ECO:0000256" key="3">
    <source>
        <dbReference type="ARBA" id="ARBA00022475"/>
    </source>
</evidence>
<evidence type="ECO:0000256" key="4">
    <source>
        <dbReference type="ARBA" id="ARBA00022692"/>
    </source>
</evidence>
<keyword evidence="4 8" id="KW-0812">Transmembrane</keyword>